<gene>
    <name evidence="1" type="ORF">MAR_034164</name>
</gene>
<organism evidence="1 2">
    <name type="scientific">Mya arenaria</name>
    <name type="common">Soft-shell clam</name>
    <dbReference type="NCBI Taxonomy" id="6604"/>
    <lineage>
        <taxon>Eukaryota</taxon>
        <taxon>Metazoa</taxon>
        <taxon>Spiralia</taxon>
        <taxon>Lophotrochozoa</taxon>
        <taxon>Mollusca</taxon>
        <taxon>Bivalvia</taxon>
        <taxon>Autobranchia</taxon>
        <taxon>Heteroconchia</taxon>
        <taxon>Euheterodonta</taxon>
        <taxon>Imparidentia</taxon>
        <taxon>Neoheterodontei</taxon>
        <taxon>Myida</taxon>
        <taxon>Myoidea</taxon>
        <taxon>Myidae</taxon>
        <taxon>Mya</taxon>
    </lineage>
</organism>
<dbReference type="Proteomes" id="UP001164746">
    <property type="component" value="Chromosome 17"/>
</dbReference>
<keyword evidence="2" id="KW-1185">Reference proteome</keyword>
<protein>
    <submittedName>
        <fullName evidence="1">Uncharacterized protein</fullName>
    </submittedName>
</protein>
<dbReference type="EMBL" id="CP111028">
    <property type="protein sequence ID" value="WAR31622.1"/>
    <property type="molecule type" value="Genomic_DNA"/>
</dbReference>
<evidence type="ECO:0000313" key="2">
    <source>
        <dbReference type="Proteomes" id="UP001164746"/>
    </source>
</evidence>
<accession>A0ABY7GCJ1</accession>
<name>A0ABY7GCJ1_MYAAR</name>
<reference evidence="1" key="1">
    <citation type="submission" date="2022-11" db="EMBL/GenBank/DDBJ databases">
        <title>Centuries of genome instability and evolution in soft-shell clam transmissible cancer (bioRxiv).</title>
        <authorList>
            <person name="Hart S.F.M."/>
            <person name="Yonemitsu M.A."/>
            <person name="Giersch R.M."/>
            <person name="Beal B.F."/>
            <person name="Arriagada G."/>
            <person name="Davis B.W."/>
            <person name="Ostrander E.A."/>
            <person name="Goff S.P."/>
            <person name="Metzger M.J."/>
        </authorList>
    </citation>
    <scope>NUCLEOTIDE SEQUENCE</scope>
    <source>
        <strain evidence="1">MELC-2E11</strain>
        <tissue evidence="1">Siphon/mantle</tissue>
    </source>
</reference>
<proteinExistence type="predicted"/>
<sequence>MESLSFGNVKSQIPQTVLLTKIDTVDETVEESVKQVFYSSKVYGLVIKACKLLGLPENHVLPMKKCNREMILDDDVNILALLVLRQMAYLLRIIWKTFR</sequence>
<evidence type="ECO:0000313" key="1">
    <source>
        <dbReference type="EMBL" id="WAR31622.1"/>
    </source>
</evidence>